<protein>
    <submittedName>
        <fullName evidence="3">Type-2 ice-structuring protein</fullName>
    </submittedName>
</protein>
<dbReference type="SUPFAM" id="SSF56436">
    <property type="entry name" value="C-type lectin-like"/>
    <property type="match status" value="1"/>
</dbReference>
<dbReference type="PANTHER" id="PTHR22802">
    <property type="entry name" value="C-TYPE LECTIN SUPERFAMILY MEMBER"/>
    <property type="match status" value="1"/>
</dbReference>
<evidence type="ECO:0000313" key="3">
    <source>
        <dbReference type="EMBL" id="JAC35615.1"/>
    </source>
</evidence>
<dbReference type="EMBL" id="GAKP01023343">
    <property type="protein sequence ID" value="JAC35615.1"/>
    <property type="molecule type" value="Transcribed_RNA"/>
</dbReference>
<dbReference type="Gene3D" id="3.10.100.10">
    <property type="entry name" value="Mannose-Binding Protein A, subunit A"/>
    <property type="match status" value="1"/>
</dbReference>
<dbReference type="Pfam" id="PF00059">
    <property type="entry name" value="Lectin_C"/>
    <property type="match status" value="1"/>
</dbReference>
<dbReference type="CDD" id="cd00037">
    <property type="entry name" value="CLECT"/>
    <property type="match status" value="1"/>
</dbReference>
<dbReference type="InterPro" id="IPR051004">
    <property type="entry name" value="DC-SIGN_domain-containing"/>
</dbReference>
<dbReference type="PANTHER" id="PTHR22802:SF456">
    <property type="entry name" value="FI01427P"/>
    <property type="match status" value="1"/>
</dbReference>
<feature type="domain" description="C-type lectin" evidence="2">
    <location>
        <begin position="74"/>
        <end position="185"/>
    </location>
</feature>
<dbReference type="InterPro" id="IPR016187">
    <property type="entry name" value="CTDL_fold"/>
</dbReference>
<dbReference type="PROSITE" id="PS00615">
    <property type="entry name" value="C_TYPE_LECTIN_1"/>
    <property type="match status" value="1"/>
</dbReference>
<sequence length="187" mass="21819">GLSVYLVLLRVGQMKRLYTIKLPLFVAFFMAFLVFEGAQSAVIDLENIILNKTETGYNDSKAENRAVAATDEDFYVSDDAISWFAAEYFCRKNGWYLVSIRNLEEAVQLNGFLNFNTLTVERYWTSGNRLADEKSWYWGLNYEAMGYTNWAANEPETTKAQYCMRLTAMQWYSYDCTQSSRYICRKR</sequence>
<name>A0A034V1G2_BACDO</name>
<keyword evidence="1" id="KW-1015">Disulfide bond</keyword>
<gene>
    <name evidence="3" type="primary">ISP2</name>
</gene>
<dbReference type="InterPro" id="IPR016186">
    <property type="entry name" value="C-type_lectin-like/link_sf"/>
</dbReference>
<dbReference type="InterPro" id="IPR001304">
    <property type="entry name" value="C-type_lectin-like"/>
</dbReference>
<dbReference type="InterPro" id="IPR018378">
    <property type="entry name" value="C-type_lectin_CS"/>
</dbReference>
<evidence type="ECO:0000259" key="2">
    <source>
        <dbReference type="PROSITE" id="PS50041"/>
    </source>
</evidence>
<dbReference type="OrthoDB" id="538816at2759"/>
<dbReference type="PROSITE" id="PS50041">
    <property type="entry name" value="C_TYPE_LECTIN_2"/>
    <property type="match status" value="1"/>
</dbReference>
<accession>A0A034V1G2</accession>
<feature type="non-terminal residue" evidence="3">
    <location>
        <position position="1"/>
    </location>
</feature>
<dbReference type="SMART" id="SM00034">
    <property type="entry name" value="CLECT"/>
    <property type="match status" value="1"/>
</dbReference>
<reference evidence="3" key="1">
    <citation type="journal article" date="2014" name="BMC Genomics">
        <title>Characterizing the developmental transcriptome of the oriental fruit fly, Bactrocera dorsalis (Diptera: Tephritidae) through comparative genomic analysis with Drosophila melanogaster utilizing modENCODE datasets.</title>
        <authorList>
            <person name="Geib S.M."/>
            <person name="Calla B."/>
            <person name="Hall B."/>
            <person name="Hou S."/>
            <person name="Manoukis N.C."/>
        </authorList>
    </citation>
    <scope>NUCLEOTIDE SEQUENCE</scope>
    <source>
        <strain evidence="3">Punador</strain>
    </source>
</reference>
<proteinExistence type="predicted"/>
<evidence type="ECO:0000256" key="1">
    <source>
        <dbReference type="ARBA" id="ARBA00023157"/>
    </source>
</evidence>
<organism evidence="3">
    <name type="scientific">Bactrocera dorsalis</name>
    <name type="common">Oriental fruit fly</name>
    <name type="synonym">Dacus dorsalis</name>
    <dbReference type="NCBI Taxonomy" id="27457"/>
    <lineage>
        <taxon>Eukaryota</taxon>
        <taxon>Metazoa</taxon>
        <taxon>Ecdysozoa</taxon>
        <taxon>Arthropoda</taxon>
        <taxon>Hexapoda</taxon>
        <taxon>Insecta</taxon>
        <taxon>Pterygota</taxon>
        <taxon>Neoptera</taxon>
        <taxon>Endopterygota</taxon>
        <taxon>Diptera</taxon>
        <taxon>Brachycera</taxon>
        <taxon>Muscomorpha</taxon>
        <taxon>Tephritoidea</taxon>
        <taxon>Tephritidae</taxon>
        <taxon>Bactrocera</taxon>
        <taxon>Bactrocera</taxon>
    </lineage>
</organism>
<dbReference type="AlphaFoldDB" id="A0A034V1G2"/>